<comment type="caution">
    <text evidence="1">The sequence shown here is derived from an EMBL/GenBank/DDBJ whole genome shotgun (WGS) entry which is preliminary data.</text>
</comment>
<name>A0A815WZ77_ADIRI</name>
<proteinExistence type="predicted"/>
<organism evidence="1 2">
    <name type="scientific">Adineta ricciae</name>
    <name type="common">Rotifer</name>
    <dbReference type="NCBI Taxonomy" id="249248"/>
    <lineage>
        <taxon>Eukaryota</taxon>
        <taxon>Metazoa</taxon>
        <taxon>Spiralia</taxon>
        <taxon>Gnathifera</taxon>
        <taxon>Rotifera</taxon>
        <taxon>Eurotatoria</taxon>
        <taxon>Bdelloidea</taxon>
        <taxon>Adinetida</taxon>
        <taxon>Adinetidae</taxon>
        <taxon>Adineta</taxon>
    </lineage>
</organism>
<evidence type="ECO:0000313" key="1">
    <source>
        <dbReference type="EMBL" id="CAF1551844.1"/>
    </source>
</evidence>
<dbReference type="Proteomes" id="UP000663852">
    <property type="component" value="Unassembled WGS sequence"/>
</dbReference>
<dbReference type="EMBL" id="CAJNOJ010001483">
    <property type="protein sequence ID" value="CAF1551844.1"/>
    <property type="molecule type" value="Genomic_DNA"/>
</dbReference>
<protein>
    <submittedName>
        <fullName evidence="1">Uncharacterized protein</fullName>
    </submittedName>
</protein>
<reference evidence="1" key="1">
    <citation type="submission" date="2021-02" db="EMBL/GenBank/DDBJ databases">
        <authorList>
            <person name="Nowell W R."/>
        </authorList>
    </citation>
    <scope>NUCLEOTIDE SEQUENCE</scope>
</reference>
<accession>A0A815WZ77</accession>
<dbReference type="AlphaFoldDB" id="A0A815WZ77"/>
<dbReference type="OrthoDB" id="10057873at2759"/>
<sequence>MFALIAKIFTRAQSDQTACISLVAPWLFEMYYDLEFEQASCKYTNGLCKELLKPMYDSFHGLFKQLGLSTDRMGRVYSTSELYNDSIFLITPFLDSRLFDLRWVMHPKLPTELKLQLCKTINRLVASVALQLHGAGLQEHNDTIVETLPIATANNKSPGVKRKTLFAFPKDNEPLVKRTRSNTSGQTEEEILLLSKETSDDCSLIFAKATIYPYLNFTCSSSFVCTDDNSTSGTDIFYKWIRDATTQRTHV</sequence>
<evidence type="ECO:0000313" key="2">
    <source>
        <dbReference type="Proteomes" id="UP000663852"/>
    </source>
</evidence>
<gene>
    <name evidence="1" type="ORF">EDS130_LOCUS46057</name>
</gene>